<keyword evidence="2" id="KW-1133">Transmembrane helix</keyword>
<dbReference type="Pfam" id="PF10081">
    <property type="entry name" value="Abhydrolase_9"/>
    <property type="match status" value="1"/>
</dbReference>
<dbReference type="InterPro" id="IPR027787">
    <property type="entry name" value="Alpha/beta-hydrolase_catalytic"/>
</dbReference>
<feature type="domain" description="Alpha/beta-hydrolase catalytic" evidence="3">
    <location>
        <begin position="255"/>
        <end position="545"/>
    </location>
</feature>
<evidence type="ECO:0000313" key="5">
    <source>
        <dbReference type="EMBL" id="TNL94653.1"/>
    </source>
</evidence>
<evidence type="ECO:0008006" key="7">
    <source>
        <dbReference type="Google" id="ProtNLM"/>
    </source>
</evidence>
<reference evidence="5 6" key="1">
    <citation type="submission" date="2019-06" db="EMBL/GenBank/DDBJ databases">
        <authorList>
            <person name="Li J."/>
        </authorList>
    </citation>
    <scope>NUCLEOTIDE SEQUENCE [LARGE SCALE GENOMIC DNA]</scope>
    <source>
        <strain evidence="5 6">LMG 28165</strain>
    </source>
</reference>
<dbReference type="AlphaFoldDB" id="A0A5C4U160"/>
<keyword evidence="2" id="KW-0472">Membrane</keyword>
<dbReference type="OrthoDB" id="4397445at2"/>
<evidence type="ECO:0000256" key="1">
    <source>
        <dbReference type="SAM" id="MobiDB-lite"/>
    </source>
</evidence>
<organism evidence="5 6">
    <name type="scientific">Corynebacterium tapiri</name>
    <dbReference type="NCBI Taxonomy" id="1448266"/>
    <lineage>
        <taxon>Bacteria</taxon>
        <taxon>Bacillati</taxon>
        <taxon>Actinomycetota</taxon>
        <taxon>Actinomycetes</taxon>
        <taxon>Mycobacteriales</taxon>
        <taxon>Corynebacteriaceae</taxon>
        <taxon>Corynebacterium</taxon>
    </lineage>
</organism>
<dbReference type="SUPFAM" id="SSF53474">
    <property type="entry name" value="alpha/beta-Hydrolases"/>
    <property type="match status" value="1"/>
</dbReference>
<evidence type="ECO:0000313" key="6">
    <source>
        <dbReference type="Proteomes" id="UP000312032"/>
    </source>
</evidence>
<sequence length="570" mass="62352">MRRRRKLPSNLSAGILGAEAATWLAVSPSLLPRPWWVTAANVAVCQGVGHAVGTSIDFVGRALIDASGSPKSLRLQRDFRPAVHIAMASTTVLTIAAALWRQDEQARLINAPEKRGSRDALAGLLSGTLGYGAILLIAEGSQASIDRFNHELRRWLPPFISWPLASLGFGAVVYLASDRVIVRSLLNQAARKARALDEAVFPGSSQPAEPERSGSPDSLESWSVVGSQGRALLSGGARAADIARLTPVKDAREPIRVFIGLDEGRTFQDQVELALAEMDRTGAWDRRAIVMMTSAGTGWLTDWSVGAFEFLTGGDCATVALQYSYLPSALSYVADHDSPVESSRLLIDAIIQRLGTLDCPPRFYVSGESLGAYGIADSFGSADDLLSRVDGAVFSGTPRFTHMLRSLTEARDHGSPERLPIVHAGQHVRFCATPDHLEHDFSGTPYAQPWRHPRVVFAQHASDPIVFWHPELFVRRPDWLTEPGARGQSAPAAQHVDVFQYMRWAPFITGWQVGLDQLTCLDVPGGHGHQYHVEMLWYWKAVLGDTAAFELSEAAADAIEEWLYQDHIER</sequence>
<feature type="region of interest" description="Disordered" evidence="1">
    <location>
        <begin position="200"/>
        <end position="220"/>
    </location>
</feature>
<feature type="transmembrane region" description="Helical" evidence="2">
    <location>
        <begin position="120"/>
        <end position="138"/>
    </location>
</feature>
<dbReference type="EMBL" id="VDHJ01000019">
    <property type="protein sequence ID" value="TNL94653.1"/>
    <property type="molecule type" value="Genomic_DNA"/>
</dbReference>
<proteinExistence type="predicted"/>
<feature type="domain" description="Alpha/beta-hydrolase N-terminal" evidence="4">
    <location>
        <begin position="27"/>
        <end position="236"/>
    </location>
</feature>
<accession>A0A5C4U160</accession>
<dbReference type="InterPro" id="IPR027788">
    <property type="entry name" value="Alpha/beta-hydrolase_N_dom"/>
</dbReference>
<feature type="transmembrane region" description="Helical" evidence="2">
    <location>
        <begin position="81"/>
        <end position="100"/>
    </location>
</feature>
<evidence type="ECO:0000259" key="4">
    <source>
        <dbReference type="Pfam" id="PF15420"/>
    </source>
</evidence>
<keyword evidence="2" id="KW-0812">Transmembrane</keyword>
<feature type="transmembrane region" description="Helical" evidence="2">
    <location>
        <begin position="159"/>
        <end position="177"/>
    </location>
</feature>
<evidence type="ECO:0000259" key="3">
    <source>
        <dbReference type="Pfam" id="PF10081"/>
    </source>
</evidence>
<protein>
    <recommendedName>
        <fullName evidence="7">Alpha/beta-hydrolase family protein</fullName>
    </recommendedName>
</protein>
<evidence type="ECO:0000256" key="2">
    <source>
        <dbReference type="SAM" id="Phobius"/>
    </source>
</evidence>
<dbReference type="Proteomes" id="UP000312032">
    <property type="component" value="Unassembled WGS sequence"/>
</dbReference>
<dbReference type="Pfam" id="PF15420">
    <property type="entry name" value="Abhydrolase_9_N"/>
    <property type="match status" value="1"/>
</dbReference>
<dbReference type="InterPro" id="IPR029058">
    <property type="entry name" value="AB_hydrolase_fold"/>
</dbReference>
<gene>
    <name evidence="5" type="ORF">FHE74_10225</name>
</gene>
<comment type="caution">
    <text evidence="5">The sequence shown here is derived from an EMBL/GenBank/DDBJ whole genome shotgun (WGS) entry which is preliminary data.</text>
</comment>
<name>A0A5C4U160_9CORY</name>
<keyword evidence="6" id="KW-1185">Reference proteome</keyword>